<dbReference type="InterPro" id="IPR023406">
    <property type="entry name" value="Topo_IA_AS"/>
</dbReference>
<evidence type="ECO:0000313" key="19">
    <source>
        <dbReference type="EMBL" id="PCF94068.1"/>
    </source>
</evidence>
<feature type="domain" description="Topo IA-type catalytic" evidence="18">
    <location>
        <begin position="149"/>
        <end position="601"/>
    </location>
</feature>
<keyword evidence="6" id="KW-0863">Zinc-finger</keyword>
<dbReference type="SMART" id="SM00493">
    <property type="entry name" value="TOPRIM"/>
    <property type="match status" value="1"/>
</dbReference>
<dbReference type="Gene3D" id="3.40.50.140">
    <property type="match status" value="1"/>
</dbReference>
<dbReference type="InterPro" id="IPR013498">
    <property type="entry name" value="Topo_IA_Znf"/>
</dbReference>
<dbReference type="InterPro" id="IPR013824">
    <property type="entry name" value="Topo_IA_cen_sub1"/>
</dbReference>
<evidence type="ECO:0000256" key="2">
    <source>
        <dbReference type="ARBA" id="ARBA00009446"/>
    </source>
</evidence>
<dbReference type="Gene3D" id="1.10.290.10">
    <property type="entry name" value="Topoisomerase I, domain 4"/>
    <property type="match status" value="1"/>
</dbReference>
<dbReference type="NCBIfam" id="NF005829">
    <property type="entry name" value="PRK07726.1"/>
    <property type="match status" value="1"/>
</dbReference>
<dbReference type="InterPro" id="IPR023405">
    <property type="entry name" value="Topo_IA_core_domain"/>
</dbReference>
<sequence length="670" mass="74548">MRLFLCEKPSQARDIAGVLGANQKGDGCLRGAGAIVTWAFGHLLEQAPPEAYDPAYKRWALELLPIVPTDWKLEIKASAKKQFNFIRKLLKEASSVVIATDAEREGELIAREILDYCGYRGPVTRLWVSAMNEPSIRKALADIRPGDSTLRLYQAALGRSRADWLVGMNMTRAFTVLAQQHGYDGVLSVGRVQTPTLRLVVDRDREIANFVPKPFWEVVGQFNAEGGVFSAKWKPRDDSLLDDAGRCINEQAARSLVQRATNGQGRIVHLETARKKEAPPLVFDLATLQQEGSRRYGYGAQQVLDIAQALYETHKATTYPRTDCRYLPESMLDEAEVVVTALLQSDSSLQPLRNRLDMTRQSRVWNDSKITAHHGIIPTTSPCNLSRMSEPERNLYDLVRRHYLAQFMPQHEYDQTDVVVKLEGENFVATGRQVKVDGWRDLFPRVTSEDDEESKEGSSQALPVLSQGEVCPVRSLDTLTKQTTPPKPFTEGTLIAAMKNIARFEPNETLKAQLKATAGIGTEATRAGIIETLIKRGFLKRQKRALRSTPTGQQLIGALPELLTAPGMTALWEQSLDEVEAGRLSLQAFMERQEALITKLVQHASGVTMALPQQPSKKCPLCGSPMRKRKGGNGPFWGCSRHPECKGTINIGNNSKRGNDKRRPAAKRST</sequence>
<dbReference type="CDD" id="cd00186">
    <property type="entry name" value="TOP1Ac"/>
    <property type="match status" value="1"/>
</dbReference>
<dbReference type="Gene3D" id="3.30.65.10">
    <property type="entry name" value="Bacterial Topoisomerase I, domain 1"/>
    <property type="match status" value="1"/>
</dbReference>
<dbReference type="InterPro" id="IPR013825">
    <property type="entry name" value="Topo_IA_cen_sub2"/>
</dbReference>
<dbReference type="PROSITE" id="PS00396">
    <property type="entry name" value="TOPO_IA_1"/>
    <property type="match status" value="1"/>
</dbReference>
<evidence type="ECO:0000256" key="3">
    <source>
        <dbReference type="ARBA" id="ARBA00012891"/>
    </source>
</evidence>
<comment type="catalytic activity">
    <reaction evidence="1">
        <text>ATP-independent breakage of single-stranded DNA, followed by passage and rejoining.</text>
        <dbReference type="EC" id="5.6.2.1"/>
    </reaction>
</comment>
<evidence type="ECO:0000256" key="8">
    <source>
        <dbReference type="ARBA" id="ARBA00022842"/>
    </source>
</evidence>
<keyword evidence="11 19" id="KW-0413">Isomerase</keyword>
<dbReference type="SMART" id="SM00436">
    <property type="entry name" value="TOP1Bc"/>
    <property type="match status" value="1"/>
</dbReference>
<evidence type="ECO:0000256" key="13">
    <source>
        <dbReference type="ARBA" id="ARBA00031985"/>
    </source>
</evidence>
<dbReference type="InterPro" id="IPR013497">
    <property type="entry name" value="Topo_IA_cen"/>
</dbReference>
<evidence type="ECO:0000256" key="16">
    <source>
        <dbReference type="SAM" id="MobiDB-lite"/>
    </source>
</evidence>
<dbReference type="PANTHER" id="PTHR11390:SF21">
    <property type="entry name" value="DNA TOPOISOMERASE 3-ALPHA"/>
    <property type="match status" value="1"/>
</dbReference>
<dbReference type="InterPro" id="IPR005738">
    <property type="entry name" value="TopoIII"/>
</dbReference>
<evidence type="ECO:0000256" key="4">
    <source>
        <dbReference type="ARBA" id="ARBA00022723"/>
    </source>
</evidence>
<keyword evidence="7" id="KW-0862">Zinc</keyword>
<dbReference type="SUPFAM" id="SSF56712">
    <property type="entry name" value="Prokaryotic type I DNA topoisomerase"/>
    <property type="match status" value="1"/>
</dbReference>
<keyword evidence="20" id="KW-1185">Reference proteome</keyword>
<dbReference type="InterPro" id="IPR000380">
    <property type="entry name" value="Topo_IA"/>
</dbReference>
<evidence type="ECO:0000256" key="9">
    <source>
        <dbReference type="ARBA" id="ARBA00023029"/>
    </source>
</evidence>
<dbReference type="Pfam" id="PF01131">
    <property type="entry name" value="Topoisom_bac"/>
    <property type="match status" value="1"/>
</dbReference>
<evidence type="ECO:0000313" key="20">
    <source>
        <dbReference type="Proteomes" id="UP000218677"/>
    </source>
</evidence>
<dbReference type="Gene3D" id="2.70.20.10">
    <property type="entry name" value="Topoisomerase I, domain 3"/>
    <property type="match status" value="1"/>
</dbReference>
<dbReference type="InterPro" id="IPR003602">
    <property type="entry name" value="Topo_IA_DNA-bd_dom"/>
</dbReference>
<evidence type="ECO:0000256" key="11">
    <source>
        <dbReference type="ARBA" id="ARBA00023235"/>
    </source>
</evidence>
<dbReference type="SUPFAM" id="SSF57783">
    <property type="entry name" value="Zinc beta-ribbon"/>
    <property type="match status" value="1"/>
</dbReference>
<evidence type="ECO:0000256" key="12">
    <source>
        <dbReference type="ARBA" id="ARBA00030003"/>
    </source>
</evidence>
<dbReference type="InterPro" id="IPR034144">
    <property type="entry name" value="TOPRIM_TopoIII"/>
</dbReference>
<dbReference type="Proteomes" id="UP000218677">
    <property type="component" value="Unassembled WGS sequence"/>
</dbReference>
<dbReference type="GO" id="GO:0008270">
    <property type="term" value="F:zinc ion binding"/>
    <property type="evidence" value="ECO:0007669"/>
    <property type="project" value="UniProtKB-KW"/>
</dbReference>
<dbReference type="InterPro" id="IPR006171">
    <property type="entry name" value="TOPRIM_dom"/>
</dbReference>
<evidence type="ECO:0000256" key="1">
    <source>
        <dbReference type="ARBA" id="ARBA00000213"/>
    </source>
</evidence>
<comment type="caution">
    <text evidence="19">The sequence shown here is derived from an EMBL/GenBank/DDBJ whole genome shotgun (WGS) entry which is preliminary data.</text>
</comment>
<keyword evidence="10" id="KW-0238">DNA-binding</keyword>
<accession>A0A2A4HFT9</accession>
<dbReference type="RefSeq" id="WP_096654276.1">
    <property type="nucleotide sequence ID" value="NZ_NWUX01000024.1"/>
</dbReference>
<dbReference type="PANTHER" id="PTHR11390">
    <property type="entry name" value="PROKARYOTIC DNA TOPOISOMERASE"/>
    <property type="match status" value="1"/>
</dbReference>
<dbReference type="Gene3D" id="1.10.460.10">
    <property type="entry name" value="Topoisomerase I, domain 2"/>
    <property type="match status" value="1"/>
</dbReference>
<dbReference type="CDD" id="cd03362">
    <property type="entry name" value="TOPRIM_TopoIA_TopoIII"/>
    <property type="match status" value="1"/>
</dbReference>
<dbReference type="InterPro" id="IPR013826">
    <property type="entry name" value="Topo_IA_cen_sub3"/>
</dbReference>
<dbReference type="GO" id="GO:0006310">
    <property type="term" value="P:DNA recombination"/>
    <property type="evidence" value="ECO:0007669"/>
    <property type="project" value="TreeGrafter"/>
</dbReference>
<dbReference type="FunFam" id="1.10.290.10:FF:000004">
    <property type="entry name" value="DNA topoisomerase 3"/>
    <property type="match status" value="1"/>
</dbReference>
<feature type="region of interest" description="Disordered" evidence="16">
    <location>
        <begin position="648"/>
        <end position="670"/>
    </location>
</feature>
<proteinExistence type="inferred from homology"/>
<evidence type="ECO:0000256" key="5">
    <source>
        <dbReference type="ARBA" id="ARBA00022737"/>
    </source>
</evidence>
<evidence type="ECO:0000256" key="7">
    <source>
        <dbReference type="ARBA" id="ARBA00022833"/>
    </source>
</evidence>
<dbReference type="GO" id="GO:0006281">
    <property type="term" value="P:DNA repair"/>
    <property type="evidence" value="ECO:0007669"/>
    <property type="project" value="TreeGrafter"/>
</dbReference>
<evidence type="ECO:0000259" key="17">
    <source>
        <dbReference type="PROSITE" id="PS50880"/>
    </source>
</evidence>
<dbReference type="InterPro" id="IPR003601">
    <property type="entry name" value="Topo_IA_2"/>
</dbReference>
<dbReference type="SMART" id="SM00437">
    <property type="entry name" value="TOP1Ac"/>
    <property type="match status" value="1"/>
</dbReference>
<keyword evidence="5" id="KW-0677">Repeat</keyword>
<name>A0A2A4HFT9_9GAMM</name>
<dbReference type="PRINTS" id="PR00417">
    <property type="entry name" value="PRTPISMRASEI"/>
</dbReference>
<evidence type="ECO:0000259" key="18">
    <source>
        <dbReference type="PROSITE" id="PS52039"/>
    </source>
</evidence>
<evidence type="ECO:0000256" key="10">
    <source>
        <dbReference type="ARBA" id="ARBA00023125"/>
    </source>
</evidence>
<dbReference type="AlphaFoldDB" id="A0A2A4HFT9"/>
<reference evidence="20" key="1">
    <citation type="submission" date="2017-09" db="EMBL/GenBank/DDBJ databases">
        <authorList>
            <person name="Cho G.-S."/>
            <person name="Oguntoyinbo F.A."/>
            <person name="Cnockaert M."/>
            <person name="Kabisch J."/>
            <person name="Neve H."/>
            <person name="Bockelmann W."/>
            <person name="Wenning M."/>
            <person name="Franz C.M."/>
            <person name="Vandamme P."/>
        </authorList>
    </citation>
    <scope>NUCLEOTIDE SEQUENCE [LARGE SCALE GENOMIC DNA]</scope>
    <source>
        <strain evidence="20">MBT G8648</strain>
    </source>
</reference>
<keyword evidence="4" id="KW-0479">Metal-binding</keyword>
<evidence type="ECO:0000256" key="14">
    <source>
        <dbReference type="ARBA" id="ARBA00032235"/>
    </source>
</evidence>
<dbReference type="NCBIfam" id="TIGR01056">
    <property type="entry name" value="topB"/>
    <property type="match status" value="1"/>
</dbReference>
<evidence type="ECO:0000256" key="15">
    <source>
        <dbReference type="ARBA" id="ARBA00032877"/>
    </source>
</evidence>
<comment type="similarity">
    <text evidence="2">Belongs to the type IA topoisomerase family.</text>
</comment>
<dbReference type="EMBL" id="NWUX01000024">
    <property type="protein sequence ID" value="PCF94068.1"/>
    <property type="molecule type" value="Genomic_DNA"/>
</dbReference>
<dbReference type="EC" id="5.6.2.1" evidence="3"/>
<dbReference type="GO" id="GO:0006265">
    <property type="term" value="P:DNA topological change"/>
    <property type="evidence" value="ECO:0007669"/>
    <property type="project" value="InterPro"/>
</dbReference>
<organism evidence="19 20">
    <name type="scientific">Vreelandella nigrificans</name>
    <dbReference type="NCBI Taxonomy" id="2042704"/>
    <lineage>
        <taxon>Bacteria</taxon>
        <taxon>Pseudomonadati</taxon>
        <taxon>Pseudomonadota</taxon>
        <taxon>Gammaproteobacteria</taxon>
        <taxon>Oceanospirillales</taxon>
        <taxon>Halomonadaceae</taxon>
        <taxon>Vreelandella</taxon>
    </lineage>
</organism>
<dbReference type="GO" id="GO:0043597">
    <property type="term" value="C:cytoplasmic replication fork"/>
    <property type="evidence" value="ECO:0007669"/>
    <property type="project" value="TreeGrafter"/>
</dbReference>
<dbReference type="GO" id="GO:0003917">
    <property type="term" value="F:DNA topoisomerase type I (single strand cut, ATP-independent) activity"/>
    <property type="evidence" value="ECO:0007669"/>
    <property type="project" value="UniProtKB-EC"/>
</dbReference>
<dbReference type="Pfam" id="PF01396">
    <property type="entry name" value="Zn_ribbon_Top1"/>
    <property type="match status" value="1"/>
</dbReference>
<keyword evidence="8" id="KW-0460">Magnesium</keyword>
<dbReference type="Pfam" id="PF01751">
    <property type="entry name" value="Toprim"/>
    <property type="match status" value="1"/>
</dbReference>
<protein>
    <recommendedName>
        <fullName evidence="3">DNA topoisomerase</fullName>
        <ecNumber evidence="3">5.6.2.1</ecNumber>
    </recommendedName>
    <alternativeName>
        <fullName evidence="15">Omega-protein</fullName>
    </alternativeName>
    <alternativeName>
        <fullName evidence="14">Relaxing enzyme</fullName>
    </alternativeName>
    <alternativeName>
        <fullName evidence="12">Swivelase</fullName>
    </alternativeName>
    <alternativeName>
        <fullName evidence="13">Untwisting enzyme</fullName>
    </alternativeName>
</protein>
<dbReference type="OrthoDB" id="9803554at2"/>
<feature type="domain" description="Toprim" evidence="17">
    <location>
        <begin position="1"/>
        <end position="132"/>
    </location>
</feature>
<keyword evidence="9" id="KW-0799">Topoisomerase</keyword>
<gene>
    <name evidence="19" type="ORF">CPA45_19000</name>
</gene>
<dbReference type="PROSITE" id="PS50880">
    <property type="entry name" value="TOPRIM"/>
    <property type="match status" value="1"/>
</dbReference>
<dbReference type="PROSITE" id="PS52039">
    <property type="entry name" value="TOPO_IA_2"/>
    <property type="match status" value="1"/>
</dbReference>
<evidence type="ECO:0000256" key="6">
    <source>
        <dbReference type="ARBA" id="ARBA00022771"/>
    </source>
</evidence>
<dbReference type="GO" id="GO:0003677">
    <property type="term" value="F:DNA binding"/>
    <property type="evidence" value="ECO:0007669"/>
    <property type="project" value="UniProtKB-KW"/>
</dbReference>